<name>A0A4C1UL87_EUMVA</name>
<comment type="caution">
    <text evidence="1">The sequence shown here is derived from an EMBL/GenBank/DDBJ whole genome shotgun (WGS) entry which is preliminary data.</text>
</comment>
<organism evidence="1 2">
    <name type="scientific">Eumeta variegata</name>
    <name type="common">Bagworm moth</name>
    <name type="synonym">Eumeta japonica</name>
    <dbReference type="NCBI Taxonomy" id="151549"/>
    <lineage>
        <taxon>Eukaryota</taxon>
        <taxon>Metazoa</taxon>
        <taxon>Ecdysozoa</taxon>
        <taxon>Arthropoda</taxon>
        <taxon>Hexapoda</taxon>
        <taxon>Insecta</taxon>
        <taxon>Pterygota</taxon>
        <taxon>Neoptera</taxon>
        <taxon>Endopterygota</taxon>
        <taxon>Lepidoptera</taxon>
        <taxon>Glossata</taxon>
        <taxon>Ditrysia</taxon>
        <taxon>Tineoidea</taxon>
        <taxon>Psychidae</taxon>
        <taxon>Oiketicinae</taxon>
        <taxon>Eumeta</taxon>
    </lineage>
</organism>
<dbReference type="AlphaFoldDB" id="A0A4C1UL87"/>
<dbReference type="EMBL" id="BGZK01000184">
    <property type="protein sequence ID" value="GBP26726.1"/>
    <property type="molecule type" value="Genomic_DNA"/>
</dbReference>
<reference evidence="1 2" key="1">
    <citation type="journal article" date="2019" name="Commun. Biol.">
        <title>The bagworm genome reveals a unique fibroin gene that provides high tensile strength.</title>
        <authorList>
            <person name="Kono N."/>
            <person name="Nakamura H."/>
            <person name="Ohtoshi R."/>
            <person name="Tomita M."/>
            <person name="Numata K."/>
            <person name="Arakawa K."/>
        </authorList>
    </citation>
    <scope>NUCLEOTIDE SEQUENCE [LARGE SCALE GENOMIC DNA]</scope>
</reference>
<dbReference type="InterPro" id="IPR035914">
    <property type="entry name" value="Sperma_CUB_dom_sf"/>
</dbReference>
<keyword evidence="2" id="KW-1185">Reference proteome</keyword>
<dbReference type="STRING" id="151549.A0A4C1UL87"/>
<dbReference type="Gene3D" id="2.60.120.290">
    <property type="entry name" value="Spermadhesin, CUB domain"/>
    <property type="match status" value="1"/>
</dbReference>
<evidence type="ECO:0000313" key="2">
    <source>
        <dbReference type="Proteomes" id="UP000299102"/>
    </source>
</evidence>
<dbReference type="SUPFAM" id="SSF49854">
    <property type="entry name" value="Spermadhesin, CUB domain"/>
    <property type="match status" value="1"/>
</dbReference>
<proteinExistence type="predicted"/>
<evidence type="ECO:0000313" key="1">
    <source>
        <dbReference type="EMBL" id="GBP26726.1"/>
    </source>
</evidence>
<evidence type="ECO:0008006" key="3">
    <source>
        <dbReference type="Google" id="ProtNLM"/>
    </source>
</evidence>
<sequence length="236" mass="26536">MKIKIQIGMETVPRLKCNVVAPARARAARSERSSAGRGGETALNDVTFRGETKRISTQHIYSEGVRFNKICTRGDYLKVYTDAGDRGPGPPNGGVNEYSAWSRVMCGSRVDTPPALYSPGPALVLEFHSGDRKTNATGFVGTYKFIDRRAWHLKKADRIASDCFRMKTITSPCRLWTGSIFIFFYYPNGNGSLKEKIYPLISQVRVRDAYERPVVSLLDVIFIRSSQNLHKAIFRF</sequence>
<gene>
    <name evidence="1" type="ORF">EVAR_95237_1</name>
</gene>
<dbReference type="Proteomes" id="UP000299102">
    <property type="component" value="Unassembled WGS sequence"/>
</dbReference>
<protein>
    <recommendedName>
        <fullName evidence="3">CUB domain-containing protein</fullName>
    </recommendedName>
</protein>
<dbReference type="OrthoDB" id="6369184at2759"/>
<accession>A0A4C1UL87</accession>